<evidence type="ECO:0000256" key="1">
    <source>
        <dbReference type="SAM" id="SignalP"/>
    </source>
</evidence>
<dbReference type="Proteomes" id="UP000190888">
    <property type="component" value="Unassembled WGS sequence"/>
</dbReference>
<proteinExistence type="predicted"/>
<sequence length="132" mass="15405">MKNKNILRTLLICSLLIAGVNVHAQLQPPANLEAQRAQAMKVMQEKLSLTDKQVEDIQQLTKQYEGKMKSITTTDAASRRQQLEQNQQAYRNGLQQLLSKTQWEQYLLIEKQRREQNMQQRNATMKIQKPIQ</sequence>
<evidence type="ECO:0000313" key="3">
    <source>
        <dbReference type="Proteomes" id="UP000190888"/>
    </source>
</evidence>
<organism evidence="2 3">
    <name type="scientific">Sediminibacterium ginsengisoli</name>
    <dbReference type="NCBI Taxonomy" id="413434"/>
    <lineage>
        <taxon>Bacteria</taxon>
        <taxon>Pseudomonadati</taxon>
        <taxon>Bacteroidota</taxon>
        <taxon>Chitinophagia</taxon>
        <taxon>Chitinophagales</taxon>
        <taxon>Chitinophagaceae</taxon>
        <taxon>Sediminibacterium</taxon>
    </lineage>
</organism>
<protein>
    <recommendedName>
        <fullName evidence="4">LTXXQ motif family protein</fullName>
    </recommendedName>
</protein>
<feature type="chain" id="PRO_5013318412" description="LTXXQ motif family protein" evidence="1">
    <location>
        <begin position="25"/>
        <end position="132"/>
    </location>
</feature>
<keyword evidence="1" id="KW-0732">Signal</keyword>
<evidence type="ECO:0008006" key="4">
    <source>
        <dbReference type="Google" id="ProtNLM"/>
    </source>
</evidence>
<dbReference type="AlphaFoldDB" id="A0A1T4P3L3"/>
<name>A0A1T4P3L3_9BACT</name>
<dbReference type="EMBL" id="FUWH01000005">
    <property type="protein sequence ID" value="SJZ85897.1"/>
    <property type="molecule type" value="Genomic_DNA"/>
</dbReference>
<dbReference type="STRING" id="413434.SAMN04488132_105122"/>
<reference evidence="2 3" key="1">
    <citation type="submission" date="2017-02" db="EMBL/GenBank/DDBJ databases">
        <authorList>
            <person name="Peterson S.W."/>
        </authorList>
    </citation>
    <scope>NUCLEOTIDE SEQUENCE [LARGE SCALE GENOMIC DNA]</scope>
    <source>
        <strain evidence="2 3">DSM 22335</strain>
    </source>
</reference>
<gene>
    <name evidence="2" type="ORF">SAMN04488132_105122</name>
</gene>
<keyword evidence="3" id="KW-1185">Reference proteome</keyword>
<feature type="signal peptide" evidence="1">
    <location>
        <begin position="1"/>
        <end position="24"/>
    </location>
</feature>
<accession>A0A1T4P3L3</accession>
<dbReference type="RefSeq" id="WP_139367102.1">
    <property type="nucleotide sequence ID" value="NZ_FUWH01000005.1"/>
</dbReference>
<evidence type="ECO:0000313" key="2">
    <source>
        <dbReference type="EMBL" id="SJZ85897.1"/>
    </source>
</evidence>